<dbReference type="CDD" id="cd00190">
    <property type="entry name" value="Tryp_SPc"/>
    <property type="match status" value="1"/>
</dbReference>
<dbReference type="Pfam" id="PF00089">
    <property type="entry name" value="Trypsin"/>
    <property type="match status" value="1"/>
</dbReference>
<dbReference type="PRINTS" id="PR00722">
    <property type="entry name" value="CHYMOTRYPSIN"/>
</dbReference>
<dbReference type="Gene3D" id="2.40.10.10">
    <property type="entry name" value="Trypsin-like serine proteases"/>
    <property type="match status" value="1"/>
</dbReference>
<keyword evidence="12" id="KW-1185">Reference proteome</keyword>
<dbReference type="PROSITE" id="PS00135">
    <property type="entry name" value="TRYPSIN_SER"/>
    <property type="match status" value="1"/>
</dbReference>
<evidence type="ECO:0000313" key="11">
    <source>
        <dbReference type="EMBL" id="CBY06985.1"/>
    </source>
</evidence>
<feature type="domain" description="Peptidase S1" evidence="10">
    <location>
        <begin position="272"/>
        <end position="527"/>
    </location>
</feature>
<feature type="signal peptide" evidence="9">
    <location>
        <begin position="1"/>
        <end position="16"/>
    </location>
</feature>
<dbReference type="EMBL" id="FN653016">
    <property type="protein sequence ID" value="CBY06985.1"/>
    <property type="molecule type" value="Genomic_DNA"/>
</dbReference>
<reference evidence="11" key="1">
    <citation type="journal article" date="2010" name="Science">
        <title>Plasticity of animal genome architecture unmasked by rapid evolution of a pelagic tunicate.</title>
        <authorList>
            <person name="Denoeud F."/>
            <person name="Henriet S."/>
            <person name="Mungpakdee S."/>
            <person name="Aury J.M."/>
            <person name="Da Silva C."/>
            <person name="Brinkmann H."/>
            <person name="Mikhaleva J."/>
            <person name="Olsen L.C."/>
            <person name="Jubin C."/>
            <person name="Canestro C."/>
            <person name="Bouquet J.M."/>
            <person name="Danks G."/>
            <person name="Poulain J."/>
            <person name="Campsteijn C."/>
            <person name="Adamski M."/>
            <person name="Cross I."/>
            <person name="Yadetie F."/>
            <person name="Muffato M."/>
            <person name="Louis A."/>
            <person name="Butcher S."/>
            <person name="Tsagkogeorga G."/>
            <person name="Konrad A."/>
            <person name="Singh S."/>
            <person name="Jensen M.F."/>
            <person name="Cong E.H."/>
            <person name="Eikeseth-Otteraa H."/>
            <person name="Noel B."/>
            <person name="Anthouard V."/>
            <person name="Porcel B.M."/>
            <person name="Kachouri-Lafond R."/>
            <person name="Nishino A."/>
            <person name="Ugolini M."/>
            <person name="Chourrout P."/>
            <person name="Nishida H."/>
            <person name="Aasland R."/>
            <person name="Huzurbazar S."/>
            <person name="Westhof E."/>
            <person name="Delsuc F."/>
            <person name="Lehrach H."/>
            <person name="Reinhardt R."/>
            <person name="Weissenbach J."/>
            <person name="Roy S.W."/>
            <person name="Artiguenave F."/>
            <person name="Postlethwait J.H."/>
            <person name="Manak J.R."/>
            <person name="Thompson E.M."/>
            <person name="Jaillon O."/>
            <person name="Du Pasquier L."/>
            <person name="Boudinot P."/>
            <person name="Liberles D.A."/>
            <person name="Volff J.N."/>
            <person name="Philippe H."/>
            <person name="Lenhard B."/>
            <person name="Roest Crollius H."/>
            <person name="Wincker P."/>
            <person name="Chourrout D."/>
        </authorList>
    </citation>
    <scope>NUCLEOTIDE SEQUENCE [LARGE SCALE GENOMIC DNA]</scope>
</reference>
<sequence>MARFFTTSLFASSSLANLTTYIAKARHIQQPEEKTCLQSPFLENLDLNCDAEKMKWIHRTICTAENDDFFLEASISQAALLNIAKSQVFWGNWKNCPELDEPKLGEISCKGRACKLTCETDSVLKGKKSVGCAQNEETGIFEWRKPIGKCVSCPNFLRSKIPEGMDVDYKENEIGVKQVVFSCEKGNIETNFGEFDNFGASCRCNKKRCRYYSWKFKKFILGKHITEWSCSEPTTENPDFSEDNFVELNNKINTTLSTCSSGDNGIPIEERIVNGIDGDISNWPWIVDLVLSSGHQCGGSAINDEWILTAAHCCAHGNGLQRTISASFFDHDFSDPEGSFEIRAEKIINHPEYDETQGNMDFCLIKPKIQILKKKNLYTPISATQTSKKVEFPCLPASSDIPHGENCWVAGWGALDYEGDLANTLQSLGVHAMSQEYCAAKTAGDLSKLFPDDICAGNALDKDENGLIDGGFDSCQGDSGGPLICPIDGKATLLGVVSRGQGCAYEGYPGIYSNVHFALEWINDMIENDFSETGSPDF</sequence>
<evidence type="ECO:0000256" key="2">
    <source>
        <dbReference type="ARBA" id="ARBA00022525"/>
    </source>
</evidence>
<dbReference type="PANTHER" id="PTHR24264">
    <property type="entry name" value="TRYPSIN-RELATED"/>
    <property type="match status" value="1"/>
</dbReference>
<keyword evidence="5 8" id="KW-0720">Serine protease</keyword>
<keyword evidence="4 8" id="KW-0378">Hydrolase</keyword>
<protein>
    <recommendedName>
        <fullName evidence="10">Peptidase S1 domain-containing protein</fullName>
    </recommendedName>
</protein>
<dbReference type="PROSITE" id="PS50240">
    <property type="entry name" value="TRYPSIN_DOM"/>
    <property type="match status" value="1"/>
</dbReference>
<evidence type="ECO:0000313" key="12">
    <source>
        <dbReference type="Proteomes" id="UP000001307"/>
    </source>
</evidence>
<dbReference type="InterPro" id="IPR033116">
    <property type="entry name" value="TRYPSIN_SER"/>
</dbReference>
<dbReference type="InterPro" id="IPR009003">
    <property type="entry name" value="Peptidase_S1_PA"/>
</dbReference>
<evidence type="ECO:0000256" key="8">
    <source>
        <dbReference type="RuleBase" id="RU363034"/>
    </source>
</evidence>
<gene>
    <name evidence="11" type="ORF">GSOID_T00006062001</name>
</gene>
<dbReference type="PROSITE" id="PS00134">
    <property type="entry name" value="TRYPSIN_HIS"/>
    <property type="match status" value="1"/>
</dbReference>
<keyword evidence="2" id="KW-0964">Secreted</keyword>
<accession>E4WU02</accession>
<name>E4WU02_OIKDI</name>
<dbReference type="InterPro" id="IPR043504">
    <property type="entry name" value="Peptidase_S1_PA_chymotrypsin"/>
</dbReference>
<dbReference type="InParanoid" id="E4WU02"/>
<dbReference type="GO" id="GO:0005615">
    <property type="term" value="C:extracellular space"/>
    <property type="evidence" value="ECO:0007669"/>
    <property type="project" value="TreeGrafter"/>
</dbReference>
<organism evidence="11">
    <name type="scientific">Oikopleura dioica</name>
    <name type="common">Tunicate</name>
    <dbReference type="NCBI Taxonomy" id="34765"/>
    <lineage>
        <taxon>Eukaryota</taxon>
        <taxon>Metazoa</taxon>
        <taxon>Chordata</taxon>
        <taxon>Tunicata</taxon>
        <taxon>Appendicularia</taxon>
        <taxon>Copelata</taxon>
        <taxon>Oikopleuridae</taxon>
        <taxon>Oikopleura</taxon>
    </lineage>
</organism>
<keyword evidence="9" id="KW-0732">Signal</keyword>
<dbReference type="GO" id="GO:0006508">
    <property type="term" value="P:proteolysis"/>
    <property type="evidence" value="ECO:0007669"/>
    <property type="project" value="UniProtKB-KW"/>
</dbReference>
<keyword evidence="3 8" id="KW-0645">Protease</keyword>
<proteinExistence type="inferred from homology"/>
<dbReference type="SMART" id="SM00020">
    <property type="entry name" value="Tryp_SPc"/>
    <property type="match status" value="1"/>
</dbReference>
<evidence type="ECO:0000256" key="6">
    <source>
        <dbReference type="ARBA" id="ARBA00023157"/>
    </source>
</evidence>
<dbReference type="InterPro" id="IPR050127">
    <property type="entry name" value="Serine_Proteases_S1"/>
</dbReference>
<evidence type="ECO:0000256" key="7">
    <source>
        <dbReference type="ARBA" id="ARBA00024195"/>
    </source>
</evidence>
<dbReference type="InterPro" id="IPR001254">
    <property type="entry name" value="Trypsin_dom"/>
</dbReference>
<dbReference type="Proteomes" id="UP000001307">
    <property type="component" value="Unassembled WGS sequence"/>
</dbReference>
<comment type="similarity">
    <text evidence="7">Belongs to the peptidase S1 family. CLIP subfamily.</text>
</comment>
<keyword evidence="6" id="KW-1015">Disulfide bond</keyword>
<dbReference type="FunFam" id="2.40.10.10:FF:000068">
    <property type="entry name" value="transmembrane protease serine 2"/>
    <property type="match status" value="1"/>
</dbReference>
<evidence type="ECO:0000256" key="1">
    <source>
        <dbReference type="ARBA" id="ARBA00004613"/>
    </source>
</evidence>
<dbReference type="GO" id="GO:0004252">
    <property type="term" value="F:serine-type endopeptidase activity"/>
    <property type="evidence" value="ECO:0007669"/>
    <property type="project" value="InterPro"/>
</dbReference>
<evidence type="ECO:0000256" key="5">
    <source>
        <dbReference type="ARBA" id="ARBA00022825"/>
    </source>
</evidence>
<dbReference type="PANTHER" id="PTHR24264:SF65">
    <property type="entry name" value="SRCR DOMAIN-CONTAINING PROTEIN"/>
    <property type="match status" value="1"/>
</dbReference>
<dbReference type="AlphaFoldDB" id="E4WU02"/>
<dbReference type="OrthoDB" id="10012881at2759"/>
<evidence type="ECO:0000256" key="9">
    <source>
        <dbReference type="SAM" id="SignalP"/>
    </source>
</evidence>
<dbReference type="InterPro" id="IPR001314">
    <property type="entry name" value="Peptidase_S1A"/>
</dbReference>
<feature type="chain" id="PRO_5003192298" description="Peptidase S1 domain-containing protein" evidence="9">
    <location>
        <begin position="17"/>
        <end position="538"/>
    </location>
</feature>
<evidence type="ECO:0000256" key="3">
    <source>
        <dbReference type="ARBA" id="ARBA00022670"/>
    </source>
</evidence>
<evidence type="ECO:0000259" key="10">
    <source>
        <dbReference type="PROSITE" id="PS50240"/>
    </source>
</evidence>
<comment type="subcellular location">
    <subcellularLocation>
        <location evidence="1">Secreted</location>
    </subcellularLocation>
</comment>
<dbReference type="InterPro" id="IPR018114">
    <property type="entry name" value="TRYPSIN_HIS"/>
</dbReference>
<dbReference type="FunFam" id="2.40.10.10:FF:000002">
    <property type="entry name" value="Transmembrane protease serine"/>
    <property type="match status" value="1"/>
</dbReference>
<dbReference type="SUPFAM" id="SSF50494">
    <property type="entry name" value="Trypsin-like serine proteases"/>
    <property type="match status" value="1"/>
</dbReference>
<evidence type="ECO:0000256" key="4">
    <source>
        <dbReference type="ARBA" id="ARBA00022801"/>
    </source>
</evidence>